<gene>
    <name evidence="7" type="primary">mis6</name>
    <name evidence="7" type="ORF">LSUB1_G002784</name>
</gene>
<keyword evidence="6" id="KW-0137">Centromere</keyword>
<dbReference type="GO" id="GO:0005634">
    <property type="term" value="C:nucleus"/>
    <property type="evidence" value="ECO:0007669"/>
    <property type="project" value="UniProtKB-SubCell"/>
</dbReference>
<reference evidence="7 8" key="1">
    <citation type="submission" date="2018-05" db="EMBL/GenBank/DDBJ databases">
        <title>Genome sequencing and assembly of the regulated plant pathogen Lachnellula willkommii and related sister species for the development of diagnostic species identification markers.</title>
        <authorList>
            <person name="Giroux E."/>
            <person name="Bilodeau G."/>
        </authorList>
    </citation>
    <scope>NUCLEOTIDE SEQUENCE [LARGE SCALE GENOMIC DNA]</scope>
    <source>
        <strain evidence="7 8">CBS 197.66</strain>
    </source>
</reference>
<dbReference type="AlphaFoldDB" id="A0A8H8RI00"/>
<dbReference type="GO" id="GO:0034080">
    <property type="term" value="P:CENP-A containing chromatin assembly"/>
    <property type="evidence" value="ECO:0007669"/>
    <property type="project" value="TreeGrafter"/>
</dbReference>
<organism evidence="7 8">
    <name type="scientific">Lachnellula subtilissima</name>
    <dbReference type="NCBI Taxonomy" id="602034"/>
    <lineage>
        <taxon>Eukaryota</taxon>
        <taxon>Fungi</taxon>
        <taxon>Dikarya</taxon>
        <taxon>Ascomycota</taxon>
        <taxon>Pezizomycotina</taxon>
        <taxon>Leotiomycetes</taxon>
        <taxon>Helotiales</taxon>
        <taxon>Lachnaceae</taxon>
        <taxon>Lachnellula</taxon>
    </lineage>
</organism>
<keyword evidence="8" id="KW-1185">Reference proteome</keyword>
<dbReference type="Pfam" id="PF07778">
    <property type="entry name" value="CENP-I"/>
    <property type="match status" value="1"/>
</dbReference>
<dbReference type="PANTHER" id="PTHR48208:SF2">
    <property type="entry name" value="CENTROMERE PROTEIN I"/>
    <property type="match status" value="1"/>
</dbReference>
<proteinExistence type="inferred from homology"/>
<dbReference type="CDD" id="cd22647">
    <property type="entry name" value="CTF3_NTD_HEAT"/>
    <property type="match status" value="1"/>
</dbReference>
<accession>A0A8H8RI00</accession>
<comment type="similarity">
    <text evidence="3">Belongs to the CENP-I/CTF3 family.</text>
</comment>
<evidence type="ECO:0000313" key="8">
    <source>
        <dbReference type="Proteomes" id="UP000462212"/>
    </source>
</evidence>
<keyword evidence="4" id="KW-0158">Chromosome</keyword>
<evidence type="ECO:0000256" key="4">
    <source>
        <dbReference type="ARBA" id="ARBA00022454"/>
    </source>
</evidence>
<dbReference type="GO" id="GO:0000939">
    <property type="term" value="C:inner kinetochore"/>
    <property type="evidence" value="ECO:0007669"/>
    <property type="project" value="TreeGrafter"/>
</dbReference>
<comment type="caution">
    <text evidence="7">The sequence shown here is derived from an EMBL/GenBank/DDBJ whole genome shotgun (WGS) entry which is preliminary data.</text>
</comment>
<keyword evidence="5" id="KW-0539">Nucleus</keyword>
<comment type="subcellular location">
    <subcellularLocation>
        <location evidence="2">Chromosome</location>
        <location evidence="2">Centromere</location>
    </subcellularLocation>
    <subcellularLocation>
        <location evidence="1">Nucleus</location>
    </subcellularLocation>
</comment>
<evidence type="ECO:0000256" key="5">
    <source>
        <dbReference type="ARBA" id="ARBA00023242"/>
    </source>
</evidence>
<dbReference type="Proteomes" id="UP000462212">
    <property type="component" value="Unassembled WGS sequence"/>
</dbReference>
<evidence type="ECO:0000256" key="1">
    <source>
        <dbReference type="ARBA" id="ARBA00004123"/>
    </source>
</evidence>
<dbReference type="EMBL" id="QGMJ01000484">
    <property type="protein sequence ID" value="TVY35833.1"/>
    <property type="molecule type" value="Genomic_DNA"/>
</dbReference>
<evidence type="ECO:0000256" key="6">
    <source>
        <dbReference type="ARBA" id="ARBA00023328"/>
    </source>
</evidence>
<dbReference type="InterPro" id="IPR012485">
    <property type="entry name" value="CENP-I"/>
</dbReference>
<dbReference type="PANTHER" id="PTHR48208">
    <property type="entry name" value="CENTROMERE PROTEIN I"/>
    <property type="match status" value="1"/>
</dbReference>
<evidence type="ECO:0000256" key="2">
    <source>
        <dbReference type="ARBA" id="ARBA00004584"/>
    </source>
</evidence>
<name>A0A8H8RI00_9HELO</name>
<evidence type="ECO:0000256" key="3">
    <source>
        <dbReference type="ARBA" id="ARBA00005470"/>
    </source>
</evidence>
<evidence type="ECO:0000313" key="7">
    <source>
        <dbReference type="EMBL" id="TVY35833.1"/>
    </source>
</evidence>
<sequence>MATSPEHDESISELLTDLENGEKKTRLKTCITPAKVPAKKRASKISGRVDKVCSKAYEEGFPSASLSRVIDIITIPNELDQASINSLIRNLYPAGKVSDSIVTKVVASLGHGRAKLSYNAQAALLKWLVMVYDVLENPKVLSQLYGILFNLLDTIAIRSQLCHVLSLITRRKHVRPYRIQILMKLTRQAGNEPPLVGLMRVFKDYYPDVIVGDVTSGRASVFTHPNHEWRQRLGEIQTVHFQKTQDGLPPEQRTFRANRRGTRQTKSSVIPEVHTSRAQESSVTLEEIEDVHDFVQRLEKIEPPNQLVAVIQDPLLQKFLQLRSSEVYATRVDSWLMAFFEDQLEAADTSEIKILEMLISIQGYTHYTKKLPPACSAYLNSMITSWNGVVGRQIILDLLSYTPLGPFQDLYYSIFQAMEEALLDDEAEQSKLNLLTFYNQLLNNWAVAVLIDPQLSSTAKDSIFALIKHVDTLALSIVQSSQSITTLSTVLTFYESIAFIITHPSLNEIVRIIIPPTELIYTLHFTPSLTILSRLCGILALYKRAFEMAIGPNASVSKDTQSYPKDYINRFNGFLMDICNCIWRSRAFNTADMNALGCDLHPDIAQVLDTYVRSIGKDLTLMSLFSLSFSPVLCLLSISYVRELEDAAGEEIEVRHAGPVTMQSLKLLEKDGGLKHNWADYRLGFLHYLDKKGVMGVGELMYNTMKQLMPAKKP</sequence>
<dbReference type="OrthoDB" id="6347512at2759"/>
<dbReference type="GO" id="GO:0000070">
    <property type="term" value="P:mitotic sister chromatid segregation"/>
    <property type="evidence" value="ECO:0007669"/>
    <property type="project" value="TreeGrafter"/>
</dbReference>
<protein>
    <submittedName>
        <fullName evidence="7">Inner kinetochore subunit</fullName>
    </submittedName>
</protein>